<dbReference type="EMBL" id="HBIB01037461">
    <property type="protein sequence ID" value="CAE0262179.1"/>
    <property type="molecule type" value="Transcribed_RNA"/>
</dbReference>
<feature type="compositionally biased region" description="Low complexity" evidence="1">
    <location>
        <begin position="415"/>
        <end position="424"/>
    </location>
</feature>
<reference evidence="2" key="1">
    <citation type="submission" date="2021-01" db="EMBL/GenBank/DDBJ databases">
        <authorList>
            <person name="Corre E."/>
            <person name="Pelletier E."/>
            <person name="Niang G."/>
            <person name="Scheremetjew M."/>
            <person name="Finn R."/>
            <person name="Kale V."/>
            <person name="Holt S."/>
            <person name="Cochrane G."/>
            <person name="Meng A."/>
            <person name="Brown T."/>
            <person name="Cohen L."/>
        </authorList>
    </citation>
    <scope>NUCLEOTIDE SEQUENCE</scope>
    <source>
        <strain evidence="2">NIES-2562</strain>
    </source>
</reference>
<feature type="region of interest" description="Disordered" evidence="1">
    <location>
        <begin position="465"/>
        <end position="526"/>
    </location>
</feature>
<feature type="region of interest" description="Disordered" evidence="1">
    <location>
        <begin position="372"/>
        <end position="451"/>
    </location>
</feature>
<feature type="compositionally biased region" description="Polar residues" evidence="1">
    <location>
        <begin position="378"/>
        <end position="404"/>
    </location>
</feature>
<evidence type="ECO:0000256" key="1">
    <source>
        <dbReference type="SAM" id="MobiDB-lite"/>
    </source>
</evidence>
<protein>
    <submittedName>
        <fullName evidence="2">Uncharacterized protein</fullName>
    </submittedName>
</protein>
<feature type="compositionally biased region" description="Polar residues" evidence="1">
    <location>
        <begin position="502"/>
        <end position="526"/>
    </location>
</feature>
<organism evidence="2">
    <name type="scientific">Palpitomonas bilix</name>
    <dbReference type="NCBI Taxonomy" id="652834"/>
    <lineage>
        <taxon>Eukaryota</taxon>
        <taxon>Eukaryota incertae sedis</taxon>
    </lineage>
</organism>
<name>A0A7S3GCR9_9EUKA</name>
<feature type="compositionally biased region" description="Basic and acidic residues" evidence="1">
    <location>
        <begin position="86"/>
        <end position="106"/>
    </location>
</feature>
<accession>A0A7S3GCR9</accession>
<proteinExistence type="predicted"/>
<evidence type="ECO:0000313" key="2">
    <source>
        <dbReference type="EMBL" id="CAE0262179.1"/>
    </source>
</evidence>
<sequence>MGLEREVSAVLSEVLESVASAVASALSSTFEQGSSFALEGVKHSISEDGREEEEEGEEEEVVVLEESETVLSEVAIESSEAGAHTGDIERQPSIGRKSEHGGESARPHRSTRLFCLEKALSKHSDATAKRKALLSWHNMARVKSQQRRRAEVWYARKAKRVCFARWRQSFTRSRTEEVTQTFLNKYCTRASRCLSSSPCATLSSRQKLASAVGMEKLSKISHRLHVMMMDSMSEGLEKLSRMSCLRMCFHYLRLNAMYSVLERKKSSEATLKESLAHVENLKKSYSEQMIAAACSRRNAGTLRYVFEKWSQQAGIEPAKRSKAADEYSALTLVKKISSVLRELVEDRARAIVREHAETRGINVDVMPVQKKSMGVQVSLKQSTTGRSNNDAARNDGYSSQSEVSVNEKKAERGKTTTGSTTSRRPPAAIASKQGGGGRPSKRKTINKSDVALQTSFTNERAFFSTERGMESDQSSLQHCGSDQVASRPTNPPLDTHEHERASMSSVGRTSILGNSATPSSISMSVSSATPTMPQAFLEAAMSGRKSLQSEEHFFVALYHFSTLFETITFR</sequence>
<gene>
    <name evidence="2" type="ORF">PBIL07802_LOCUS24474</name>
</gene>
<feature type="region of interest" description="Disordered" evidence="1">
    <location>
        <begin position="76"/>
        <end position="108"/>
    </location>
</feature>
<feature type="compositionally biased region" description="Basic and acidic residues" evidence="1">
    <location>
        <begin position="405"/>
        <end position="414"/>
    </location>
</feature>
<dbReference type="AlphaFoldDB" id="A0A7S3GCR9"/>
<feature type="compositionally biased region" description="Polar residues" evidence="1">
    <location>
        <begin position="471"/>
        <end position="488"/>
    </location>
</feature>